<dbReference type="EMBL" id="JBHLXP010000003">
    <property type="protein sequence ID" value="MFC0049485.1"/>
    <property type="molecule type" value="Genomic_DNA"/>
</dbReference>
<comment type="caution">
    <text evidence="3">The sequence shown here is derived from an EMBL/GenBank/DDBJ whole genome shotgun (WGS) entry which is preliminary data.</text>
</comment>
<keyword evidence="3" id="KW-0808">Transferase</keyword>
<dbReference type="Pfam" id="PF06580">
    <property type="entry name" value="His_kinase"/>
    <property type="match status" value="1"/>
</dbReference>
<evidence type="ECO:0000313" key="4">
    <source>
        <dbReference type="Proteomes" id="UP001589813"/>
    </source>
</evidence>
<feature type="transmembrane region" description="Helical" evidence="1">
    <location>
        <begin position="84"/>
        <end position="102"/>
    </location>
</feature>
<keyword evidence="1" id="KW-0472">Membrane</keyword>
<feature type="transmembrane region" description="Helical" evidence="1">
    <location>
        <begin position="122"/>
        <end position="143"/>
    </location>
</feature>
<feature type="domain" description="Signal transduction histidine kinase internal region" evidence="2">
    <location>
        <begin position="166"/>
        <end position="246"/>
    </location>
</feature>
<evidence type="ECO:0000313" key="3">
    <source>
        <dbReference type="EMBL" id="MFC0049485.1"/>
    </source>
</evidence>
<dbReference type="GO" id="GO:0004673">
    <property type="term" value="F:protein histidine kinase activity"/>
    <property type="evidence" value="ECO:0007669"/>
    <property type="project" value="UniProtKB-EC"/>
</dbReference>
<evidence type="ECO:0000259" key="2">
    <source>
        <dbReference type="Pfam" id="PF06580"/>
    </source>
</evidence>
<proteinExistence type="predicted"/>
<gene>
    <name evidence="3" type="ORF">ACFFJP_14410</name>
</gene>
<feature type="transmembrane region" description="Helical" evidence="1">
    <location>
        <begin position="46"/>
        <end position="72"/>
    </location>
</feature>
<keyword evidence="4" id="KW-1185">Reference proteome</keyword>
<dbReference type="EC" id="2.7.13.3" evidence="3"/>
<dbReference type="PANTHER" id="PTHR34220:SF7">
    <property type="entry name" value="SENSOR HISTIDINE KINASE YPDA"/>
    <property type="match status" value="1"/>
</dbReference>
<dbReference type="RefSeq" id="WP_377245411.1">
    <property type="nucleotide sequence ID" value="NZ_JBHLXP010000003.1"/>
</dbReference>
<name>A0ABV6BF50_9GAMM</name>
<keyword evidence="1" id="KW-0812">Transmembrane</keyword>
<protein>
    <submittedName>
        <fullName evidence="3">Sensor histidine kinase</fullName>
        <ecNumber evidence="3">2.7.13.3</ecNumber>
    </submittedName>
</protein>
<dbReference type="InterPro" id="IPR050640">
    <property type="entry name" value="Bact_2-comp_sensor_kinase"/>
</dbReference>
<dbReference type="PANTHER" id="PTHR34220">
    <property type="entry name" value="SENSOR HISTIDINE KINASE YPDA"/>
    <property type="match status" value="1"/>
</dbReference>
<keyword evidence="1" id="KW-1133">Transmembrane helix</keyword>
<keyword evidence="3" id="KW-0418">Kinase</keyword>
<organism evidence="3 4">
    <name type="scientific">Rheinheimera tilapiae</name>
    <dbReference type="NCBI Taxonomy" id="875043"/>
    <lineage>
        <taxon>Bacteria</taxon>
        <taxon>Pseudomonadati</taxon>
        <taxon>Pseudomonadota</taxon>
        <taxon>Gammaproteobacteria</taxon>
        <taxon>Chromatiales</taxon>
        <taxon>Chromatiaceae</taxon>
        <taxon>Rheinheimera</taxon>
    </lineage>
</organism>
<sequence length="375" mass="42832">MISPTPAVTLQLTRFWFWHNLYWLGYLLVKYTHLSLLIPLQKEASFPYLATYTLITVINISVTGWVGARELARPISPQQQLKRLALYLAPLLLLLIPLRQYLLTHYAMKSGPDSITHWSHYFVVGIQLVLLPLCGWIGVFLLMKLNFFTLQQLENRQQLLRQARQARLKVLRYQVNPHFMFNTLNALNSLIVSRKGFAAEDLIQQLSAFLRHSLKNQDDQWVPLKEELQALEAYLAIQQVRFGERLVLEWQLDPASSALLPALQLPTLLFQPLAEHAILATVAEHSGPIHLQVVLQRTAQSLLFTIQSEATDPQAPIWPEHLVPASLQQLRERLELLFGDRASLTLLQPASGFYARLNLPLEVLYAAHPAGDRGR</sequence>
<feature type="transmembrane region" description="Helical" evidence="1">
    <location>
        <begin position="21"/>
        <end position="40"/>
    </location>
</feature>
<reference evidence="3 4" key="1">
    <citation type="submission" date="2024-09" db="EMBL/GenBank/DDBJ databases">
        <authorList>
            <person name="Sun Q."/>
            <person name="Mori K."/>
        </authorList>
    </citation>
    <scope>NUCLEOTIDE SEQUENCE [LARGE SCALE GENOMIC DNA]</scope>
    <source>
        <strain evidence="3 4">KCTC 23315</strain>
    </source>
</reference>
<dbReference type="InterPro" id="IPR010559">
    <property type="entry name" value="Sig_transdc_His_kin_internal"/>
</dbReference>
<accession>A0ABV6BF50</accession>
<evidence type="ECO:0000256" key="1">
    <source>
        <dbReference type="SAM" id="Phobius"/>
    </source>
</evidence>
<dbReference type="Proteomes" id="UP001589813">
    <property type="component" value="Unassembled WGS sequence"/>
</dbReference>